<dbReference type="Proteomes" id="UP001177021">
    <property type="component" value="Unassembled WGS sequence"/>
</dbReference>
<proteinExistence type="predicted"/>
<organism evidence="1 2">
    <name type="scientific">Trifolium pratense</name>
    <name type="common">Red clover</name>
    <dbReference type="NCBI Taxonomy" id="57577"/>
    <lineage>
        <taxon>Eukaryota</taxon>
        <taxon>Viridiplantae</taxon>
        <taxon>Streptophyta</taxon>
        <taxon>Embryophyta</taxon>
        <taxon>Tracheophyta</taxon>
        <taxon>Spermatophyta</taxon>
        <taxon>Magnoliopsida</taxon>
        <taxon>eudicotyledons</taxon>
        <taxon>Gunneridae</taxon>
        <taxon>Pentapetalae</taxon>
        <taxon>rosids</taxon>
        <taxon>fabids</taxon>
        <taxon>Fabales</taxon>
        <taxon>Fabaceae</taxon>
        <taxon>Papilionoideae</taxon>
        <taxon>50 kb inversion clade</taxon>
        <taxon>NPAAA clade</taxon>
        <taxon>Hologalegina</taxon>
        <taxon>IRL clade</taxon>
        <taxon>Trifolieae</taxon>
        <taxon>Trifolium</taxon>
    </lineage>
</organism>
<protein>
    <submittedName>
        <fullName evidence="1">Uncharacterized protein</fullName>
    </submittedName>
</protein>
<evidence type="ECO:0000313" key="1">
    <source>
        <dbReference type="EMBL" id="CAJ2636608.1"/>
    </source>
</evidence>
<gene>
    <name evidence="1" type="ORF">MILVUS5_LOCUS7080</name>
</gene>
<dbReference type="EMBL" id="CASHSV030000013">
    <property type="protein sequence ID" value="CAJ2636608.1"/>
    <property type="molecule type" value="Genomic_DNA"/>
</dbReference>
<reference evidence="1" key="1">
    <citation type="submission" date="2023-10" db="EMBL/GenBank/DDBJ databases">
        <authorList>
            <person name="Rodriguez Cubillos JULIANA M."/>
            <person name="De Vega J."/>
        </authorList>
    </citation>
    <scope>NUCLEOTIDE SEQUENCE</scope>
</reference>
<keyword evidence="2" id="KW-1185">Reference proteome</keyword>
<name>A0ACB0IYH7_TRIPR</name>
<accession>A0ACB0IYH7</accession>
<evidence type="ECO:0000313" key="2">
    <source>
        <dbReference type="Proteomes" id="UP001177021"/>
    </source>
</evidence>
<comment type="caution">
    <text evidence="1">The sequence shown here is derived from an EMBL/GenBank/DDBJ whole genome shotgun (WGS) entry which is preliminary data.</text>
</comment>
<sequence>MVFIVPTTGTQSLAVSKSHRFNFLNSKPPSNYVAGLGRGATGFTTRSDIGPARASAPDFPDKSTGVGRGREKDLPTEEEEDDRYDENQEFDEFEGNDVGLFASGEYDEDDREADAVWEGIDKIMDSRRKDRKEARVKQEIENYRACNPKITEQFADLKRKLCNLSNDDWNSLEKFESGGYSSKNKKKKFESFVPVPDTLLERARQEQEHVTVLDPTSRDGTVTDLTAVGEGRGTVLSLELDRLSDSVSGMTNVDPKGYLTVLNSMKITSDAEVSDFKKARLLLKSITQTNPKHPPGWIGAARLEELAGNLKAARQFIHKGCEECPKNEDVWLEACRLANPNEAKGVIARGVKSIPTSVKLWMQASKLENNDMNRSRVLRKGLEHIPDSVRLWKAVVELANEEDARLLLQRAVECCSLHVELWLALARLETYDNAKKVLNRARERLSKEPAIWITAAKLEEASGNTSMIGKIIERGIRALQREGVVIDREAWMKEAEAAEQAGSIATCQAIIHNTIGIAVEEEDRKRTWVADAEECKKRGSIETARAIYAHALTVFLTKKSIWLKAAQLERSHGSRESLDALLRKAVTYRPQAEVLWLMGAKEKWLAGNVPAARAILQEAYAAIPNSEEIWLAAFKLEFENHEPERARMLLAKARERGGTERVWMKSAIVERELGNIEEERKLLNEGLKQFPSFYKLWLMLGQLEERLAEAAKQQDQPEKWHALKMEAKKVYDSGLKSCPNSVPLWLSLASLEKEMSGLSKARAVFSRAQKKNPQNPELLLAAIRAELKHGCKNVADRLMSTALQQCPKSGILWAASIELAPRPERKGKSKDALNKCGHDPHVIAAVAKLFWIDRKVDKARSWLNRAVTLAPDIGDFWALCYKFELCHGTEENQNDVLKRCVVAEPKHGEKWQAVSKDVENSHQSTESILKKVVIAQEKAAEDGKH</sequence>